<protein>
    <submittedName>
        <fullName evidence="1">Uncharacterized protein</fullName>
    </submittedName>
</protein>
<gene>
    <name evidence="1" type="ORF">PMIN01_11222</name>
</gene>
<dbReference type="EMBL" id="WJXW01000014">
    <property type="protein sequence ID" value="KAF9730353.1"/>
    <property type="molecule type" value="Genomic_DNA"/>
</dbReference>
<name>A0A9P6G7W2_9PLEO</name>
<evidence type="ECO:0000313" key="1">
    <source>
        <dbReference type="EMBL" id="KAF9730353.1"/>
    </source>
</evidence>
<comment type="caution">
    <text evidence="1">The sequence shown here is derived from an EMBL/GenBank/DDBJ whole genome shotgun (WGS) entry which is preliminary data.</text>
</comment>
<accession>A0A9P6G7W2</accession>
<organism evidence="1 2">
    <name type="scientific">Paraphaeosphaeria minitans</name>
    <dbReference type="NCBI Taxonomy" id="565426"/>
    <lineage>
        <taxon>Eukaryota</taxon>
        <taxon>Fungi</taxon>
        <taxon>Dikarya</taxon>
        <taxon>Ascomycota</taxon>
        <taxon>Pezizomycotina</taxon>
        <taxon>Dothideomycetes</taxon>
        <taxon>Pleosporomycetidae</taxon>
        <taxon>Pleosporales</taxon>
        <taxon>Massarineae</taxon>
        <taxon>Didymosphaeriaceae</taxon>
        <taxon>Paraphaeosphaeria</taxon>
    </lineage>
</organism>
<sequence>MGFLQAVKGPVHRVKCAYKSHDEQDLRFYPHPNPTKIFGKIALIPAHVNSSFGEGNVRLAQANSVRPIPVRAPSIQSKYAIFEDASESISTSNAGVEDRVEELNNFEIKRSNAVRRKPFATKPGACKPGAEVYESGRPLSYLLPIQFLASEAEFTFCKPQLKRARAVRHKINPKILKVREALDVDPLRSHPVLPSSP</sequence>
<reference evidence="1" key="1">
    <citation type="journal article" date="2020" name="Mol. Plant Microbe Interact.">
        <title>Genome Sequence of the Biocontrol Agent Coniothyrium minitans strain Conio (IMI 134523).</title>
        <authorList>
            <person name="Patel D."/>
            <person name="Shittu T.A."/>
            <person name="Baroncelli R."/>
            <person name="Muthumeenakshi S."/>
            <person name="Osborne T.H."/>
            <person name="Janganan T.K."/>
            <person name="Sreenivasaprasad S."/>
        </authorList>
    </citation>
    <scope>NUCLEOTIDE SEQUENCE</scope>
    <source>
        <strain evidence="1">Conio</strain>
    </source>
</reference>
<dbReference type="OrthoDB" id="10533058at2759"/>
<evidence type="ECO:0000313" key="2">
    <source>
        <dbReference type="Proteomes" id="UP000756921"/>
    </source>
</evidence>
<dbReference type="AlphaFoldDB" id="A0A9P6G7W2"/>
<dbReference type="Proteomes" id="UP000756921">
    <property type="component" value="Unassembled WGS sequence"/>
</dbReference>
<keyword evidence="2" id="KW-1185">Reference proteome</keyword>
<proteinExistence type="predicted"/>